<feature type="transmembrane region" description="Helical" evidence="1">
    <location>
        <begin position="20"/>
        <end position="40"/>
    </location>
</feature>
<keyword evidence="1" id="KW-0472">Membrane</keyword>
<organism evidence="2 3">
    <name type="scientific">Caenorhabditis remanei</name>
    <name type="common">Caenorhabditis vulgaris</name>
    <dbReference type="NCBI Taxonomy" id="31234"/>
    <lineage>
        <taxon>Eukaryota</taxon>
        <taxon>Metazoa</taxon>
        <taxon>Ecdysozoa</taxon>
        <taxon>Nematoda</taxon>
        <taxon>Chromadorea</taxon>
        <taxon>Rhabditida</taxon>
        <taxon>Rhabditina</taxon>
        <taxon>Rhabditomorpha</taxon>
        <taxon>Rhabditoidea</taxon>
        <taxon>Rhabditidae</taxon>
        <taxon>Peloderinae</taxon>
        <taxon>Caenorhabditis</taxon>
    </lineage>
</organism>
<evidence type="ECO:0000256" key="1">
    <source>
        <dbReference type="SAM" id="Phobius"/>
    </source>
</evidence>
<evidence type="ECO:0008006" key="4">
    <source>
        <dbReference type="Google" id="ProtNLM"/>
    </source>
</evidence>
<feature type="transmembrane region" description="Helical" evidence="1">
    <location>
        <begin position="138"/>
        <end position="155"/>
    </location>
</feature>
<dbReference type="PANTHER" id="PTHR22941:SF307">
    <property type="entry name" value="SERPENTINE RECEPTOR, CLASS H"/>
    <property type="match status" value="1"/>
</dbReference>
<dbReference type="InterPro" id="IPR053220">
    <property type="entry name" value="Nematode_rcpt-like_serp_H"/>
</dbReference>
<name>A0A6A5GEN8_CAERE</name>
<reference evidence="2 3" key="1">
    <citation type="submission" date="2019-12" db="EMBL/GenBank/DDBJ databases">
        <title>Chromosome-level assembly of the Caenorhabditis remanei genome.</title>
        <authorList>
            <person name="Teterina A.A."/>
            <person name="Willis J.H."/>
            <person name="Phillips P.C."/>
        </authorList>
    </citation>
    <scope>NUCLEOTIDE SEQUENCE [LARGE SCALE GENOMIC DNA]</scope>
    <source>
        <strain evidence="2 3">PX506</strain>
        <tissue evidence="2">Whole organism</tissue>
    </source>
</reference>
<proteinExistence type="predicted"/>
<sequence length="172" mass="19477">MKLCVTDYNYLASPDFNTLSLHLVTCISLPLHSVGFYCILYKTPPRMNSMKWLLINLHFWCFLFDIILSIFAIPYPLFPAMAGYGLVDMIIPGYSIMIAETVPSVQVATLFVLSVYNLVFSKSTVNLSERTVKLQRQLALAIFIQCFFILVLMAICCQFDTSRIQPANLTAP</sequence>
<protein>
    <recommendedName>
        <fullName evidence="4">Serpentine receptor class gamma</fullName>
    </recommendedName>
</protein>
<dbReference type="EMBL" id="WUAV01000005">
    <property type="protein sequence ID" value="KAF1753570.1"/>
    <property type="molecule type" value="Genomic_DNA"/>
</dbReference>
<dbReference type="KEGG" id="crq:GCK72_020127"/>
<dbReference type="AlphaFoldDB" id="A0A6A5GEN8"/>
<keyword evidence="1" id="KW-0812">Transmembrane</keyword>
<dbReference type="CTD" id="9818015"/>
<feature type="transmembrane region" description="Helical" evidence="1">
    <location>
        <begin position="52"/>
        <end position="73"/>
    </location>
</feature>
<accession>A0A6A5GEN8</accession>
<feature type="transmembrane region" description="Helical" evidence="1">
    <location>
        <begin position="93"/>
        <end position="118"/>
    </location>
</feature>
<keyword evidence="1" id="KW-1133">Transmembrane helix</keyword>
<comment type="caution">
    <text evidence="2">The sequence shown here is derived from an EMBL/GenBank/DDBJ whole genome shotgun (WGS) entry which is preliminary data.</text>
</comment>
<dbReference type="InterPro" id="IPR019422">
    <property type="entry name" value="7TM_GPCR_serpentine_rcpt_Srh"/>
</dbReference>
<dbReference type="Proteomes" id="UP000483820">
    <property type="component" value="Chromosome V"/>
</dbReference>
<dbReference type="RefSeq" id="XP_053582310.1">
    <property type="nucleotide sequence ID" value="XM_053733397.1"/>
</dbReference>
<dbReference type="PANTHER" id="PTHR22941">
    <property type="entry name" value="SERPENTINE RECEPTOR"/>
    <property type="match status" value="1"/>
</dbReference>
<evidence type="ECO:0000313" key="3">
    <source>
        <dbReference type="Proteomes" id="UP000483820"/>
    </source>
</evidence>
<evidence type="ECO:0000313" key="2">
    <source>
        <dbReference type="EMBL" id="KAF1753570.1"/>
    </source>
</evidence>
<dbReference type="GeneID" id="9818015"/>
<dbReference type="Pfam" id="PF10318">
    <property type="entry name" value="7TM_GPCR_Srh"/>
    <property type="match status" value="2"/>
</dbReference>
<gene>
    <name evidence="2" type="ORF">GCK72_020127</name>
</gene>